<sequence>MSDYDLPENVPEELFRRFTDTDSRPMTPTPTVISTKTRVSVSSMKNSRRCVTPEPKTFCSSAKKRIILDLRRSHSQETVYWNAPSDLSPAPGTSTLTDWTSQTDKVQKDPDVQEGDQRQVPPTIITSAGSPEPKESRNGSPQQNCAFSRDDMEEEPRRRGKKKKKNRNQTDTATFRPNQDPVTQVATLVPDSPSQSQRPSLATNESVLMLPKKSSQDSPPPGRRSSVRESSFLDDEILSLLRRGISVDLIENNFGALMNAALREAIRSLPFDVEPREPDVVRGIRESLNLPDVNHEKWLTLPRKYTRLVSRFELPIDSTVLSELTPLEYLSKYVHVSNYRKQLYHRIFIRYLPEIKIDELCEREANPGPRDSEADVDPSCEDIASEYLSQRLIPTDEVWEALKTALHPHGTPDTIASIAGKLALSTHEEINFRAWCGIVAFAERFITTIHREMDTRHEIEVTDFESLDRRLNGITVHPQLKQILYIIRS</sequence>
<evidence type="ECO:0000313" key="3">
    <source>
        <dbReference type="Proteomes" id="UP000092461"/>
    </source>
</evidence>
<proteinExistence type="predicted"/>
<dbReference type="PANTHER" id="PTHR36696">
    <property type="entry name" value="AGAP012002-PA"/>
    <property type="match status" value="1"/>
</dbReference>
<reference evidence="2" key="1">
    <citation type="submission" date="2020-05" db="UniProtKB">
        <authorList>
            <consortium name="EnsemblMetazoa"/>
        </authorList>
    </citation>
    <scope>IDENTIFICATION</scope>
    <source>
        <strain evidence="2">Jacobina</strain>
    </source>
</reference>
<accession>A0A1B0CHW1</accession>
<dbReference type="EMBL" id="AJWK01012771">
    <property type="status" value="NOT_ANNOTATED_CDS"/>
    <property type="molecule type" value="Genomic_DNA"/>
</dbReference>
<feature type="compositionally biased region" description="Polar residues" evidence="1">
    <location>
        <begin position="91"/>
        <end position="104"/>
    </location>
</feature>
<dbReference type="EMBL" id="AJWK01012770">
    <property type="status" value="NOT_ANNOTATED_CDS"/>
    <property type="molecule type" value="Genomic_DNA"/>
</dbReference>
<feature type="compositionally biased region" description="Polar residues" evidence="1">
    <location>
        <begin position="169"/>
        <end position="206"/>
    </location>
</feature>
<protein>
    <submittedName>
        <fullName evidence="2">Uncharacterized protein</fullName>
    </submittedName>
</protein>
<dbReference type="EnsemblMetazoa" id="LLOJ004023-RA">
    <property type="protein sequence ID" value="LLOJ004023-PA"/>
    <property type="gene ID" value="LLOJ004023"/>
</dbReference>
<feature type="compositionally biased region" description="Basic and acidic residues" evidence="1">
    <location>
        <begin position="105"/>
        <end position="117"/>
    </location>
</feature>
<dbReference type="VEuPathDB" id="VectorBase:LLOJ004023"/>
<dbReference type="EMBL" id="AJWK01012772">
    <property type="status" value="NOT_ANNOTATED_CDS"/>
    <property type="molecule type" value="Genomic_DNA"/>
</dbReference>
<organism evidence="2 3">
    <name type="scientific">Lutzomyia longipalpis</name>
    <name type="common">Sand fly</name>
    <dbReference type="NCBI Taxonomy" id="7200"/>
    <lineage>
        <taxon>Eukaryota</taxon>
        <taxon>Metazoa</taxon>
        <taxon>Ecdysozoa</taxon>
        <taxon>Arthropoda</taxon>
        <taxon>Hexapoda</taxon>
        <taxon>Insecta</taxon>
        <taxon>Pterygota</taxon>
        <taxon>Neoptera</taxon>
        <taxon>Endopterygota</taxon>
        <taxon>Diptera</taxon>
        <taxon>Nematocera</taxon>
        <taxon>Psychodoidea</taxon>
        <taxon>Psychodidae</taxon>
        <taxon>Lutzomyia</taxon>
        <taxon>Lutzomyia</taxon>
    </lineage>
</organism>
<dbReference type="VEuPathDB" id="VectorBase:LLONM1_000243"/>
<dbReference type="AlphaFoldDB" id="A0A1B0CHW1"/>
<feature type="compositionally biased region" description="Basic residues" evidence="1">
    <location>
        <begin position="158"/>
        <end position="167"/>
    </location>
</feature>
<dbReference type="PANTHER" id="PTHR36696:SF1">
    <property type="entry name" value="EF-HAND DOMAIN-CONTAINING PROTEIN"/>
    <property type="match status" value="1"/>
</dbReference>
<keyword evidence="3" id="KW-1185">Reference proteome</keyword>
<name>A0A1B0CHW1_LUTLO</name>
<evidence type="ECO:0000256" key="1">
    <source>
        <dbReference type="SAM" id="MobiDB-lite"/>
    </source>
</evidence>
<feature type="region of interest" description="Disordered" evidence="1">
    <location>
        <begin position="81"/>
        <end position="229"/>
    </location>
</feature>
<dbReference type="Proteomes" id="UP000092461">
    <property type="component" value="Unassembled WGS sequence"/>
</dbReference>
<evidence type="ECO:0000313" key="2">
    <source>
        <dbReference type="EnsemblMetazoa" id="LLOJ004023-PA"/>
    </source>
</evidence>